<dbReference type="PROSITE" id="PS51831">
    <property type="entry name" value="HD"/>
    <property type="match status" value="1"/>
</dbReference>
<dbReference type="InterPro" id="IPR003607">
    <property type="entry name" value="HD/PDEase_dom"/>
</dbReference>
<feature type="domain" description="TGS" evidence="8">
    <location>
        <begin position="387"/>
        <end position="448"/>
    </location>
</feature>
<dbReference type="EMBL" id="NFKK01000001">
    <property type="protein sequence ID" value="OUP54557.1"/>
    <property type="molecule type" value="Genomic_DNA"/>
</dbReference>
<evidence type="ECO:0000256" key="1">
    <source>
        <dbReference type="ARBA" id="ARBA00004976"/>
    </source>
</evidence>
<feature type="domain" description="HD" evidence="7">
    <location>
        <begin position="50"/>
        <end position="148"/>
    </location>
</feature>
<dbReference type="SUPFAM" id="SSF55021">
    <property type="entry name" value="ACT-like"/>
    <property type="match status" value="1"/>
</dbReference>
<evidence type="ECO:0000313" key="10">
    <source>
        <dbReference type="Proteomes" id="UP000195897"/>
    </source>
</evidence>
<dbReference type="Pfam" id="PF13291">
    <property type="entry name" value="ACT_4"/>
    <property type="match status" value="1"/>
</dbReference>
<dbReference type="Pfam" id="PF04607">
    <property type="entry name" value="RelA_SpoT"/>
    <property type="match status" value="1"/>
</dbReference>
<dbReference type="SMART" id="SM00471">
    <property type="entry name" value="HDc"/>
    <property type="match status" value="1"/>
</dbReference>
<evidence type="ECO:0000313" key="9">
    <source>
        <dbReference type="EMBL" id="OUP54557.1"/>
    </source>
</evidence>
<dbReference type="InterPro" id="IPR006674">
    <property type="entry name" value="HD_domain"/>
</dbReference>
<proteinExistence type="inferred from homology"/>
<feature type="domain" description="ACT" evidence="6">
    <location>
        <begin position="659"/>
        <end position="733"/>
    </location>
</feature>
<dbReference type="FunFam" id="3.10.20.30:FF:000002">
    <property type="entry name" value="GTP pyrophosphokinase (RelA/SpoT)"/>
    <property type="match status" value="1"/>
</dbReference>
<dbReference type="SUPFAM" id="SSF109604">
    <property type="entry name" value="HD-domain/PDEase-like"/>
    <property type="match status" value="1"/>
</dbReference>
<comment type="pathway">
    <text evidence="1">Purine metabolism; ppGpp biosynthesis; ppGpp from GTP: step 1/2.</text>
</comment>
<dbReference type="InterPro" id="IPR012675">
    <property type="entry name" value="Beta-grasp_dom_sf"/>
</dbReference>
<dbReference type="Pfam" id="PF02824">
    <property type="entry name" value="TGS"/>
    <property type="match status" value="1"/>
</dbReference>
<feature type="region of interest" description="Disordered" evidence="5">
    <location>
        <begin position="562"/>
        <end position="581"/>
    </location>
</feature>
<dbReference type="NCBIfam" id="TIGR00691">
    <property type="entry name" value="spoT_relA"/>
    <property type="match status" value="1"/>
</dbReference>
<dbReference type="PROSITE" id="PS51880">
    <property type="entry name" value="TGS"/>
    <property type="match status" value="1"/>
</dbReference>
<dbReference type="GO" id="GO:0008728">
    <property type="term" value="F:GTP diphosphokinase activity"/>
    <property type="evidence" value="ECO:0007669"/>
    <property type="project" value="UniProtKB-EC"/>
</dbReference>
<dbReference type="CDD" id="cd05399">
    <property type="entry name" value="NT_Rel-Spo_like"/>
    <property type="match status" value="1"/>
</dbReference>
<dbReference type="InterPro" id="IPR007685">
    <property type="entry name" value="RelA_SpoT"/>
</dbReference>
<dbReference type="Pfam" id="PF13328">
    <property type="entry name" value="HD_4"/>
    <property type="match status" value="1"/>
</dbReference>
<sequence>MSAPMKNRIDFLIERVEKQNPSANVKKIRAAYECAAQAHEGQKRRNGEPYIIHPVAVAEIIVEMGLDTDSICAGLLHDCIEDTEFGYREIENKFGTSVAELVDGVTRLGMLRYSKEQEQFEDLRKMFMAMAKDIRVILIKLADRLHNARTFQYLPERKQRDKALETMEIYAPIAHRLGMSRIKWELEDLCLRILDPIGYQEIVDGLEQQSERYEDFLDHIKESISLKLNEAGIRHDISARVKHIYSIYRKMYSQHKTMNEIYDICAVRVIVDTVADCYNVLGYVHDLYKPIPGRFKDYISTPKPNGYQSLHTTVIGRDGIPFEIQIRTEEMHKMAEYGVAAHWKYKQGLDKVGNEQAFSWIRQLLEAQQDTEAEDFIKAIKVDLFADEVFVFTPKGDVVNMPAGATPIDLAYAIHSAVGNRMTGAKVNGRIAPIDSQLKNGDIVEILTSKEAHGPSRDWLKIVRTTEARNKIKQWFKKECREENIIKGKEDLDRELRANLLYNGFYENEEVIQNTLNKFSYQTIDEMYAALGYGGITLTKVLNKVKDEVGRVRRAAERLEKAEQMANQTQQQPQKKNKHSDSGVIVEGIDNCLIKFARCCTPIPGDDIIGFITRGYGVSIHRRDCVNVRINEEDKDRSRWVNCWWDEDLLERNNKFSTALQISTRSRTGVLADIAVLLAQAKVNVRDLNARDLEDGYGVINAVIDVSGVRQLKHIMTRIKNTKGVVDVARIASDTGR</sequence>
<protein>
    <recommendedName>
        <fullName evidence="2">GTP diphosphokinase</fullName>
        <ecNumber evidence="2">2.7.6.5</ecNumber>
    </recommendedName>
</protein>
<dbReference type="CDD" id="cd01668">
    <property type="entry name" value="TGS_RSH"/>
    <property type="match status" value="1"/>
</dbReference>
<name>A0A1Y4LCZ5_9FIRM</name>
<dbReference type="AlphaFoldDB" id="A0A1Y4LCZ5"/>
<dbReference type="InterPro" id="IPR004811">
    <property type="entry name" value="RelA/Spo_fam"/>
</dbReference>
<dbReference type="GO" id="GO:0015970">
    <property type="term" value="P:guanosine tetraphosphate biosynthetic process"/>
    <property type="evidence" value="ECO:0007669"/>
    <property type="project" value="UniProtKB-UniPathway"/>
</dbReference>
<dbReference type="SMART" id="SM00954">
    <property type="entry name" value="RelA_SpoT"/>
    <property type="match status" value="1"/>
</dbReference>
<dbReference type="Proteomes" id="UP000195897">
    <property type="component" value="Unassembled WGS sequence"/>
</dbReference>
<dbReference type="InterPro" id="IPR033655">
    <property type="entry name" value="TGS_RelA/SpoT"/>
</dbReference>
<dbReference type="Pfam" id="PF19296">
    <property type="entry name" value="RelA_AH_RIS"/>
    <property type="match status" value="1"/>
</dbReference>
<feature type="compositionally biased region" description="Low complexity" evidence="5">
    <location>
        <begin position="564"/>
        <end position="574"/>
    </location>
</feature>
<dbReference type="Gene3D" id="1.10.3210.10">
    <property type="entry name" value="Hypothetical protein af1432"/>
    <property type="match status" value="1"/>
</dbReference>
<evidence type="ECO:0000256" key="5">
    <source>
        <dbReference type="SAM" id="MobiDB-lite"/>
    </source>
</evidence>
<dbReference type="EC" id="2.7.6.5" evidence="2"/>
<dbReference type="Gene3D" id="3.10.20.30">
    <property type="match status" value="1"/>
</dbReference>
<dbReference type="FunFam" id="1.10.3210.10:FF:000001">
    <property type="entry name" value="GTP pyrophosphokinase RelA"/>
    <property type="match status" value="1"/>
</dbReference>
<dbReference type="CDD" id="cd04876">
    <property type="entry name" value="ACT_RelA-SpoT"/>
    <property type="match status" value="1"/>
</dbReference>
<reference evidence="10" key="1">
    <citation type="submission" date="2017-04" db="EMBL/GenBank/DDBJ databases">
        <title>Function of individual gut microbiota members based on whole genome sequencing of pure cultures obtained from chicken caecum.</title>
        <authorList>
            <person name="Medvecky M."/>
            <person name="Cejkova D."/>
            <person name="Polansky O."/>
            <person name="Karasova D."/>
            <person name="Kubasova T."/>
            <person name="Cizek A."/>
            <person name="Rychlik I."/>
        </authorList>
    </citation>
    <scope>NUCLEOTIDE SEQUENCE [LARGE SCALE GENOMIC DNA]</scope>
    <source>
        <strain evidence="10">An180</strain>
    </source>
</reference>
<dbReference type="Gene3D" id="3.30.460.10">
    <property type="entry name" value="Beta Polymerase, domain 2"/>
    <property type="match status" value="1"/>
</dbReference>
<dbReference type="PANTHER" id="PTHR21262:SF31">
    <property type="entry name" value="GTP PYROPHOSPHOKINASE"/>
    <property type="match status" value="1"/>
</dbReference>
<dbReference type="InterPro" id="IPR012676">
    <property type="entry name" value="TGS-like"/>
</dbReference>
<dbReference type="InterPro" id="IPR043519">
    <property type="entry name" value="NT_sf"/>
</dbReference>
<dbReference type="SUPFAM" id="SSF81301">
    <property type="entry name" value="Nucleotidyltransferase"/>
    <property type="match status" value="1"/>
</dbReference>
<comment type="similarity">
    <text evidence="4">Belongs to the relA/spoT family.</text>
</comment>
<dbReference type="CDD" id="cd00077">
    <property type="entry name" value="HDc"/>
    <property type="match status" value="1"/>
</dbReference>
<dbReference type="PROSITE" id="PS51671">
    <property type="entry name" value="ACT"/>
    <property type="match status" value="1"/>
</dbReference>
<dbReference type="InterPro" id="IPR004095">
    <property type="entry name" value="TGS"/>
</dbReference>
<evidence type="ECO:0000259" key="6">
    <source>
        <dbReference type="PROSITE" id="PS51671"/>
    </source>
</evidence>
<dbReference type="Gene3D" id="3.30.70.260">
    <property type="match status" value="1"/>
</dbReference>
<evidence type="ECO:0000256" key="3">
    <source>
        <dbReference type="ARBA" id="ARBA00048244"/>
    </source>
</evidence>
<comment type="function">
    <text evidence="4">In eubacteria ppGpp (guanosine 3'-diphosphate 5'-diphosphate) is a mediator of the stringent response that coordinates a variety of cellular activities in response to changes in nutritional abundance.</text>
</comment>
<evidence type="ECO:0000256" key="2">
    <source>
        <dbReference type="ARBA" id="ARBA00013251"/>
    </source>
</evidence>
<organism evidence="9 10">
    <name type="scientific">Butyricicoccus pullicaecorum</name>
    <dbReference type="NCBI Taxonomy" id="501571"/>
    <lineage>
        <taxon>Bacteria</taxon>
        <taxon>Bacillati</taxon>
        <taxon>Bacillota</taxon>
        <taxon>Clostridia</taxon>
        <taxon>Eubacteriales</taxon>
        <taxon>Butyricicoccaceae</taxon>
        <taxon>Butyricicoccus</taxon>
    </lineage>
</organism>
<accession>A0A1Y4LCZ5</accession>
<evidence type="ECO:0000259" key="8">
    <source>
        <dbReference type="PROSITE" id="PS51880"/>
    </source>
</evidence>
<comment type="catalytic activity">
    <reaction evidence="3">
        <text>GTP + ATP = guanosine 3'-diphosphate 5'-triphosphate + AMP</text>
        <dbReference type="Rhea" id="RHEA:22088"/>
        <dbReference type="ChEBI" id="CHEBI:30616"/>
        <dbReference type="ChEBI" id="CHEBI:37565"/>
        <dbReference type="ChEBI" id="CHEBI:142410"/>
        <dbReference type="ChEBI" id="CHEBI:456215"/>
        <dbReference type="EC" id="2.7.6.5"/>
    </reaction>
</comment>
<dbReference type="FunFam" id="3.30.460.10:FF:000001">
    <property type="entry name" value="GTP pyrophosphokinase RelA"/>
    <property type="match status" value="1"/>
</dbReference>
<gene>
    <name evidence="9" type="ORF">B5F17_01255</name>
</gene>
<dbReference type="InterPro" id="IPR002912">
    <property type="entry name" value="ACT_dom"/>
</dbReference>
<evidence type="ECO:0000259" key="7">
    <source>
        <dbReference type="PROSITE" id="PS51831"/>
    </source>
</evidence>
<dbReference type="InterPro" id="IPR045600">
    <property type="entry name" value="RelA/SpoT_AH_RIS"/>
</dbReference>
<dbReference type="PANTHER" id="PTHR21262">
    <property type="entry name" value="GUANOSINE-3',5'-BIS DIPHOSPHATE 3'-PYROPHOSPHOHYDROLASE"/>
    <property type="match status" value="1"/>
</dbReference>
<comment type="caution">
    <text evidence="9">The sequence shown here is derived from an EMBL/GenBank/DDBJ whole genome shotgun (WGS) entry which is preliminary data.</text>
</comment>
<dbReference type="UniPathway" id="UPA00908">
    <property type="reaction ID" value="UER00884"/>
</dbReference>
<dbReference type="GO" id="GO:0005886">
    <property type="term" value="C:plasma membrane"/>
    <property type="evidence" value="ECO:0007669"/>
    <property type="project" value="TreeGrafter"/>
</dbReference>
<evidence type="ECO:0000256" key="4">
    <source>
        <dbReference type="RuleBase" id="RU003847"/>
    </source>
</evidence>
<dbReference type="SUPFAM" id="SSF81271">
    <property type="entry name" value="TGS-like"/>
    <property type="match status" value="1"/>
</dbReference>
<dbReference type="InterPro" id="IPR045865">
    <property type="entry name" value="ACT-like_dom_sf"/>
</dbReference>